<name>A0A1I7J541_9BACL</name>
<dbReference type="EMBL" id="FPBV01000008">
    <property type="protein sequence ID" value="SFU80280.1"/>
    <property type="molecule type" value="Genomic_DNA"/>
</dbReference>
<evidence type="ECO:0000313" key="4">
    <source>
        <dbReference type="Proteomes" id="UP000183508"/>
    </source>
</evidence>
<keyword evidence="1" id="KW-0175">Coiled coil</keyword>
<feature type="coiled-coil region" evidence="1">
    <location>
        <begin position="312"/>
        <end position="339"/>
    </location>
</feature>
<evidence type="ECO:0000259" key="2">
    <source>
        <dbReference type="Pfam" id="PF14104"/>
    </source>
</evidence>
<feature type="domain" description="DUF4277" evidence="2">
    <location>
        <begin position="13"/>
        <end position="113"/>
    </location>
</feature>
<evidence type="ECO:0000313" key="3">
    <source>
        <dbReference type="EMBL" id="SFU80280.1"/>
    </source>
</evidence>
<dbReference type="InterPro" id="IPR047654">
    <property type="entry name" value="IS1634_transpos"/>
</dbReference>
<dbReference type="InterPro" id="IPR025457">
    <property type="entry name" value="DUF4277"/>
</dbReference>
<evidence type="ECO:0000256" key="1">
    <source>
        <dbReference type="SAM" id="Coils"/>
    </source>
</evidence>
<dbReference type="PANTHER" id="PTHR34614:SF2">
    <property type="entry name" value="TRANSPOSASE IS4-LIKE DOMAIN-CONTAINING PROTEIN"/>
    <property type="match status" value="1"/>
</dbReference>
<dbReference type="SUPFAM" id="SSF53098">
    <property type="entry name" value="Ribonuclease H-like"/>
    <property type="match status" value="1"/>
</dbReference>
<dbReference type="AlphaFoldDB" id="A0A1I7J541"/>
<sequence length="571" mass="65487">MFSDLQIQYFKMESAPMWAQMMRRFGWAAAINDFVGPQTGCKVSVGDRISALLINILTDRSALYRVEDFYRERDVEALIGPGVQAEDLNDDALARALDAIYEAGPDKLFSRLAISTLLSLGVLDRFDDFIPLHADTTSLSVYGEYPGQEKILTALEDPFRIVRGYSKDNQPDLRQIIFGNATVMGIPVYGTVNAGNTDDHTWNHDTISELAKVFTAEVRGKMVYIADSAVVTEANLRAFTELDQQFISRLPSTFKLCGQLKQAAWDKEGAWKDVGRLVEAKDGARYKIQSFRRELYGHRYRFVVVRSSSLDARKEHKLSDVLERERKELEKAATAVSKTLYGCEQDGLVAAEAFCRAHRNKLHRVKTTLEPVEIQEKRTRRGRPRKDEPAPPVVTRYRIQIEIEPPSEDVLQAWREQEATFVLITNIRDDQRLADEAVLRLYKEQAEVEGRFRYLKSPYHVGPIYLHRADRVKAFCYVMLMSLLLYSVFEYILREKMKQEEEPLILPGKRKSFRPTGTSVLEMFDGMITARVQVNGEWRYVKSLPPDPQIERILKLLDMDLSIYYPAQKTA</sequence>
<gene>
    <name evidence="3" type="ORF">SAMN05421543_108132</name>
</gene>
<proteinExistence type="predicted"/>
<protein>
    <submittedName>
        <fullName evidence="3">Transposase</fullName>
    </submittedName>
</protein>
<organism evidence="3 4">
    <name type="scientific">Alicyclobacillus macrosporangiidus</name>
    <dbReference type="NCBI Taxonomy" id="392015"/>
    <lineage>
        <taxon>Bacteria</taxon>
        <taxon>Bacillati</taxon>
        <taxon>Bacillota</taxon>
        <taxon>Bacilli</taxon>
        <taxon>Bacillales</taxon>
        <taxon>Alicyclobacillaceae</taxon>
        <taxon>Alicyclobacillus</taxon>
    </lineage>
</organism>
<dbReference type="InterPro" id="IPR012337">
    <property type="entry name" value="RNaseH-like_sf"/>
</dbReference>
<accession>A0A1I7J541</accession>
<dbReference type="Proteomes" id="UP000183508">
    <property type="component" value="Unassembled WGS sequence"/>
</dbReference>
<dbReference type="PANTHER" id="PTHR34614">
    <property type="match status" value="1"/>
</dbReference>
<dbReference type="STRING" id="392015.SAMN05421543_108132"/>
<keyword evidence="4" id="KW-1185">Reference proteome</keyword>
<dbReference type="Pfam" id="PF14104">
    <property type="entry name" value="DUF4277"/>
    <property type="match status" value="1"/>
</dbReference>
<reference evidence="4" key="1">
    <citation type="submission" date="2016-10" db="EMBL/GenBank/DDBJ databases">
        <authorList>
            <person name="Varghese N."/>
        </authorList>
    </citation>
    <scope>NUCLEOTIDE SEQUENCE [LARGE SCALE GENOMIC DNA]</scope>
    <source>
        <strain evidence="4">DSM 17980</strain>
    </source>
</reference>
<dbReference type="NCBIfam" id="NF033559">
    <property type="entry name" value="transpos_IS1634"/>
    <property type="match status" value="1"/>
</dbReference>